<dbReference type="InterPro" id="IPR038390">
    <property type="entry name" value="Metal_Tscrpt_repr_sf"/>
</dbReference>
<keyword evidence="4" id="KW-1185">Reference proteome</keyword>
<reference evidence="3 4" key="1">
    <citation type="submission" date="2018-06" db="EMBL/GenBank/DDBJ databases">
        <title>Whole genome sequencing of a novel hydrocarbon degrading bacterial strain, PW21 isolated from oil contaminated produced water sample.</title>
        <authorList>
            <person name="Nagkirti P."/>
            <person name="Shaikh A."/>
            <person name="Gowdaman V."/>
            <person name="Engineer A.E."/>
            <person name="Dagar S."/>
            <person name="Dhakephalkar P.K."/>
        </authorList>
    </citation>
    <scope>NUCLEOTIDE SEQUENCE [LARGE SCALE GENOMIC DNA]</scope>
    <source>
        <strain evidence="3 4">PW21</strain>
    </source>
</reference>
<keyword evidence="2" id="KW-0186">Copper</keyword>
<sequence length="93" mass="9937">MAAADPSTVLARLHRVEGQVRGIAHMVDQQAYCIDVVTQISAASRALQSAALMLLLDDHLRNCLSEAAQTGGGVHDDKVREAMGAISRLVRSQ</sequence>
<dbReference type="PANTHER" id="PTHR33677">
    <property type="entry name" value="TRANSCRIPTIONAL REPRESSOR FRMR-RELATED"/>
    <property type="match status" value="1"/>
</dbReference>
<dbReference type="Proteomes" id="UP000248783">
    <property type="component" value="Unassembled WGS sequence"/>
</dbReference>
<dbReference type="GO" id="GO:0003677">
    <property type="term" value="F:DNA binding"/>
    <property type="evidence" value="ECO:0007669"/>
    <property type="project" value="InterPro"/>
</dbReference>
<protein>
    <submittedName>
        <fullName evidence="3">CopY family transcriptional regulator</fullName>
    </submittedName>
</protein>
<dbReference type="EMBL" id="QKWH01000018">
    <property type="protein sequence ID" value="PZR51673.1"/>
    <property type="molecule type" value="Genomic_DNA"/>
</dbReference>
<dbReference type="CDD" id="cd10148">
    <property type="entry name" value="CsoR-like_DUF156"/>
    <property type="match status" value="1"/>
</dbReference>
<comment type="caution">
    <text evidence="3">The sequence shown here is derived from an EMBL/GenBank/DDBJ whole genome shotgun (WGS) entry which is preliminary data.</text>
</comment>
<dbReference type="AlphaFoldDB" id="A0A2W5WLU8"/>
<name>A0A2W5WLU8_9MICO</name>
<dbReference type="InterPro" id="IPR003735">
    <property type="entry name" value="Metal_Tscrpt_repr"/>
</dbReference>
<dbReference type="Pfam" id="PF02583">
    <property type="entry name" value="Trns_repr_metal"/>
    <property type="match status" value="1"/>
</dbReference>
<evidence type="ECO:0000313" key="4">
    <source>
        <dbReference type="Proteomes" id="UP000248783"/>
    </source>
</evidence>
<proteinExistence type="inferred from homology"/>
<organism evidence="3 4">
    <name type="scientific">Xylanimonas oleitrophica</name>
    <dbReference type="NCBI Taxonomy" id="2607479"/>
    <lineage>
        <taxon>Bacteria</taxon>
        <taxon>Bacillati</taxon>
        <taxon>Actinomycetota</taxon>
        <taxon>Actinomycetes</taxon>
        <taxon>Micrococcales</taxon>
        <taxon>Promicromonosporaceae</taxon>
        <taxon>Xylanimonas</taxon>
    </lineage>
</organism>
<dbReference type="Gene3D" id="1.20.58.1000">
    <property type="entry name" value="Metal-sensitive repressor, helix protomer"/>
    <property type="match status" value="1"/>
</dbReference>
<accession>A0A2W5WLU8</accession>
<dbReference type="GO" id="GO:0045892">
    <property type="term" value="P:negative regulation of DNA-templated transcription"/>
    <property type="evidence" value="ECO:0007669"/>
    <property type="project" value="UniProtKB-ARBA"/>
</dbReference>
<gene>
    <name evidence="3" type="ORF">DNL40_15530</name>
</gene>
<evidence type="ECO:0000256" key="2">
    <source>
        <dbReference type="ARBA" id="ARBA00023008"/>
    </source>
</evidence>
<dbReference type="GO" id="GO:0046872">
    <property type="term" value="F:metal ion binding"/>
    <property type="evidence" value="ECO:0007669"/>
    <property type="project" value="InterPro"/>
</dbReference>
<evidence type="ECO:0000256" key="1">
    <source>
        <dbReference type="ARBA" id="ARBA00005428"/>
    </source>
</evidence>
<comment type="similarity">
    <text evidence="1">Belongs to the CsoR family.</text>
</comment>
<evidence type="ECO:0000313" key="3">
    <source>
        <dbReference type="EMBL" id="PZR51673.1"/>
    </source>
</evidence>
<dbReference type="PANTHER" id="PTHR33677:SF3">
    <property type="entry name" value="COPPER-SENSING TRANSCRIPTIONAL REPRESSOR RICR"/>
    <property type="match status" value="1"/>
</dbReference>